<dbReference type="RefSeq" id="WP_210116573.1">
    <property type="nucleotide sequence ID" value="NZ_CP054257.1"/>
</dbReference>
<gene>
    <name evidence="1" type="ORF">HRI96_06395</name>
</gene>
<dbReference type="InterPro" id="IPR046745">
    <property type="entry name" value="DUF6675"/>
</dbReference>
<proteinExistence type="predicted"/>
<name>A0A975F053_9SPIR</name>
<reference evidence="1" key="2">
    <citation type="journal article" date="2021" name="Microbiol. Resour. Announc.">
        <title>Complete Genome Sequences of Three Human Oral Treponema parvum Isolates.</title>
        <authorList>
            <person name="Zeng H."/>
            <person name="Watt R.M."/>
        </authorList>
    </citation>
    <scope>NUCLEOTIDE SEQUENCE</scope>
    <source>
        <strain evidence="1">ATCC 700773</strain>
    </source>
</reference>
<dbReference type="Pfam" id="PF20380">
    <property type="entry name" value="DUF6675"/>
    <property type="match status" value="1"/>
</dbReference>
<dbReference type="AlphaFoldDB" id="A0A975F053"/>
<organism evidence="1 2">
    <name type="scientific">Treponema parvum</name>
    <dbReference type="NCBI Taxonomy" id="138851"/>
    <lineage>
        <taxon>Bacteria</taxon>
        <taxon>Pseudomonadati</taxon>
        <taxon>Spirochaetota</taxon>
        <taxon>Spirochaetia</taxon>
        <taxon>Spirochaetales</taxon>
        <taxon>Treponemataceae</taxon>
        <taxon>Treponema</taxon>
    </lineage>
</organism>
<evidence type="ECO:0000313" key="2">
    <source>
        <dbReference type="Proteomes" id="UP000671995"/>
    </source>
</evidence>
<accession>A0A975F053</accession>
<reference evidence="1" key="1">
    <citation type="submission" date="2020-05" db="EMBL/GenBank/DDBJ databases">
        <authorList>
            <person name="Zeng H."/>
            <person name="Chan Y.K."/>
            <person name="Watt R.M."/>
        </authorList>
    </citation>
    <scope>NUCLEOTIDE SEQUENCE</scope>
    <source>
        <strain evidence="1">ATCC 700773</strain>
    </source>
</reference>
<protein>
    <submittedName>
        <fullName evidence="1">Uncharacterized protein</fullName>
    </submittedName>
</protein>
<dbReference type="EMBL" id="CP054257">
    <property type="protein sequence ID" value="QTQ11860.1"/>
    <property type="molecule type" value="Genomic_DNA"/>
</dbReference>
<evidence type="ECO:0000313" key="1">
    <source>
        <dbReference type="EMBL" id="QTQ11860.1"/>
    </source>
</evidence>
<dbReference type="Proteomes" id="UP000671995">
    <property type="component" value="Chromosome"/>
</dbReference>
<sequence length="242" mass="27852">MKILTKKNYFCLAFLLFTAQNFFTLPFNDKLSSEELSKIEEGQVLIRKTGSIKKICLETKNQAVIEALKSIIDLDPAYLAEVIQVRPVENNDDIIQKTHGILVDIPSYVGIPYWSERHERYFDLYASAKVVSQEKKGDSEHISAILEMSPIGNIDTDILIYRSEDLLLYTNTNLNDLEYGKIKCISKKNMKSVIIVFKEDGKWILYGIGGVEAPKILFFKNRIEVSFMNRIKTFCNFVFEKL</sequence>